<comment type="caution">
    <text evidence="1">The sequence shown here is derived from an EMBL/GenBank/DDBJ whole genome shotgun (WGS) entry which is preliminary data.</text>
</comment>
<protein>
    <submittedName>
        <fullName evidence="1">Uncharacterized protein</fullName>
    </submittedName>
</protein>
<dbReference type="Proteomes" id="UP001175271">
    <property type="component" value="Unassembled WGS sequence"/>
</dbReference>
<dbReference type="AlphaFoldDB" id="A0AA39MCR2"/>
<proteinExistence type="predicted"/>
<keyword evidence="2" id="KW-1185">Reference proteome</keyword>
<organism evidence="1 2">
    <name type="scientific">Steinernema hermaphroditum</name>
    <dbReference type="NCBI Taxonomy" id="289476"/>
    <lineage>
        <taxon>Eukaryota</taxon>
        <taxon>Metazoa</taxon>
        <taxon>Ecdysozoa</taxon>
        <taxon>Nematoda</taxon>
        <taxon>Chromadorea</taxon>
        <taxon>Rhabditida</taxon>
        <taxon>Tylenchina</taxon>
        <taxon>Panagrolaimomorpha</taxon>
        <taxon>Strongyloidoidea</taxon>
        <taxon>Steinernematidae</taxon>
        <taxon>Steinernema</taxon>
    </lineage>
</organism>
<sequence length="96" mass="11152">MRRSIVVANESENNLIFLDWTSCSSFGLRLYDQKEGLKNPFHYYKRYAPFTSFSSSSSPFWFSKPQPNSTFPIPMDYTELPEYTVPAATGPIPWLR</sequence>
<gene>
    <name evidence="1" type="ORF">QR680_011158</name>
</gene>
<name>A0AA39MCR2_9BILA</name>
<evidence type="ECO:0000313" key="1">
    <source>
        <dbReference type="EMBL" id="KAK0429048.1"/>
    </source>
</evidence>
<reference evidence="1" key="1">
    <citation type="submission" date="2023-06" db="EMBL/GenBank/DDBJ databases">
        <title>Genomic analysis of the entomopathogenic nematode Steinernema hermaphroditum.</title>
        <authorList>
            <person name="Schwarz E.M."/>
            <person name="Heppert J.K."/>
            <person name="Baniya A."/>
            <person name="Schwartz H.T."/>
            <person name="Tan C.-H."/>
            <person name="Antoshechkin I."/>
            <person name="Sternberg P.W."/>
            <person name="Goodrich-Blair H."/>
            <person name="Dillman A.R."/>
        </authorList>
    </citation>
    <scope>NUCLEOTIDE SEQUENCE</scope>
    <source>
        <strain evidence="1">PS9179</strain>
        <tissue evidence="1">Whole animal</tissue>
    </source>
</reference>
<dbReference type="EMBL" id="JAUCMV010000001">
    <property type="protein sequence ID" value="KAK0429048.1"/>
    <property type="molecule type" value="Genomic_DNA"/>
</dbReference>
<accession>A0AA39MCR2</accession>
<evidence type="ECO:0000313" key="2">
    <source>
        <dbReference type="Proteomes" id="UP001175271"/>
    </source>
</evidence>